<dbReference type="RefSeq" id="WP_135952368.1">
    <property type="nucleotide sequence ID" value="NZ_CASZDM010000050.1"/>
</dbReference>
<dbReference type="PANTHER" id="PTHR30313:SF2">
    <property type="entry name" value="DNA PRIMASE"/>
    <property type="match status" value="1"/>
</dbReference>
<dbReference type="InterPro" id="IPR034154">
    <property type="entry name" value="TOPRIM_DnaG/twinkle"/>
</dbReference>
<dbReference type="PANTHER" id="PTHR30313">
    <property type="entry name" value="DNA PRIMASE"/>
    <property type="match status" value="1"/>
</dbReference>
<dbReference type="EMBL" id="SRYJ01000041">
    <property type="protein sequence ID" value="TGY68394.1"/>
    <property type="molecule type" value="Genomic_DNA"/>
</dbReference>
<dbReference type="Proteomes" id="UP000310760">
    <property type="component" value="Unassembled WGS sequence"/>
</dbReference>
<gene>
    <name evidence="6" type="ORF">E5339_16580</name>
</gene>
<organism evidence="6 7">
    <name type="scientific">Phocaeicola sartorii</name>
    <dbReference type="NCBI Taxonomy" id="671267"/>
    <lineage>
        <taxon>Bacteria</taxon>
        <taxon>Pseudomonadati</taxon>
        <taxon>Bacteroidota</taxon>
        <taxon>Bacteroidia</taxon>
        <taxon>Bacteroidales</taxon>
        <taxon>Bacteroidaceae</taxon>
        <taxon>Phocaeicola</taxon>
    </lineage>
</organism>
<evidence type="ECO:0000256" key="2">
    <source>
        <dbReference type="ARBA" id="ARBA00022771"/>
    </source>
</evidence>
<dbReference type="InterPro" id="IPR050219">
    <property type="entry name" value="DnaG_primase"/>
</dbReference>
<dbReference type="SUPFAM" id="SSF57783">
    <property type="entry name" value="Zinc beta-ribbon"/>
    <property type="match status" value="1"/>
</dbReference>
<dbReference type="Pfam" id="PF13155">
    <property type="entry name" value="Toprim_2"/>
    <property type="match status" value="1"/>
</dbReference>
<dbReference type="GO" id="GO:0006269">
    <property type="term" value="P:DNA replication, synthesis of primer"/>
    <property type="evidence" value="ECO:0007669"/>
    <property type="project" value="TreeGrafter"/>
</dbReference>
<keyword evidence="1" id="KW-0479">Metal-binding</keyword>
<feature type="domain" description="Zinc finger CHC2-type" evidence="5">
    <location>
        <begin position="20"/>
        <end position="80"/>
    </location>
</feature>
<dbReference type="GO" id="GO:0008270">
    <property type="term" value="F:zinc ion binding"/>
    <property type="evidence" value="ECO:0007669"/>
    <property type="project" value="UniProtKB-KW"/>
</dbReference>
<keyword evidence="3" id="KW-0862">Zinc</keyword>
<proteinExistence type="predicted"/>
<dbReference type="Gene3D" id="3.90.580.10">
    <property type="entry name" value="Zinc finger, CHC2-type domain"/>
    <property type="match status" value="1"/>
</dbReference>
<protein>
    <submittedName>
        <fullName evidence="6">DNA primase</fullName>
    </submittedName>
</protein>
<evidence type="ECO:0000313" key="6">
    <source>
        <dbReference type="EMBL" id="TGY68394.1"/>
    </source>
</evidence>
<accession>A0A4S2FHX6</accession>
<feature type="region of interest" description="Disordered" evidence="4">
    <location>
        <begin position="294"/>
        <end position="333"/>
    </location>
</feature>
<dbReference type="Pfam" id="PF01807">
    <property type="entry name" value="Zn_ribbon_DnaG"/>
    <property type="match status" value="1"/>
</dbReference>
<dbReference type="GO" id="GO:0003899">
    <property type="term" value="F:DNA-directed RNA polymerase activity"/>
    <property type="evidence" value="ECO:0007669"/>
    <property type="project" value="InterPro"/>
</dbReference>
<dbReference type="Gene3D" id="3.40.1360.10">
    <property type="match status" value="1"/>
</dbReference>
<name>A0A4S2FHX6_9BACT</name>
<keyword evidence="2" id="KW-0863">Zinc-finger</keyword>
<evidence type="ECO:0000313" key="7">
    <source>
        <dbReference type="Proteomes" id="UP000310760"/>
    </source>
</evidence>
<comment type="caution">
    <text evidence="6">The sequence shown here is derived from an EMBL/GenBank/DDBJ whole genome shotgun (WGS) entry which is preliminary data.</text>
</comment>
<reference evidence="6 7" key="1">
    <citation type="submission" date="2019-04" db="EMBL/GenBank/DDBJ databases">
        <title>Microbes associate with the intestines of laboratory mice.</title>
        <authorList>
            <person name="Navarre W."/>
            <person name="Wong E."/>
            <person name="Huang K."/>
            <person name="Tropini C."/>
            <person name="Ng K."/>
            <person name="Yu B."/>
        </authorList>
    </citation>
    <scope>NUCLEOTIDE SEQUENCE [LARGE SCALE GENOMIC DNA]</scope>
    <source>
        <strain evidence="6 7">NM22_B1</strain>
    </source>
</reference>
<dbReference type="CDD" id="cd01029">
    <property type="entry name" value="TOPRIM_primases"/>
    <property type="match status" value="1"/>
</dbReference>
<evidence type="ECO:0000256" key="4">
    <source>
        <dbReference type="SAM" id="MobiDB-lite"/>
    </source>
</evidence>
<feature type="compositionally biased region" description="Basic and acidic residues" evidence="4">
    <location>
        <begin position="308"/>
        <end position="320"/>
    </location>
</feature>
<sequence length="333" mass="38618">MKIEEAKNIRIADYLHSLGYNPVKQQGSNLWYKSPFREEHDASFKVNMERNLWYDFGMGKGGNIIALAKELYFCDSLPYLLNRIAEQTPHIHPVSFSFQQQRAEPSFQQLEVHDLTHPALLRYLQGRGINIGLAKEECKELHFTHNGKPYFAIGFSNVAGGYEVRNSFFKGCIAPKDITHIRQQGEPREKCMVFEGFMDYLSFLTLRMKHCSTMPDLDKQDYVILNSTANVSKAIEVLYPYERIHCMLDNDEAGYKATRAISLEYSYHVHDYSHNYRGYSDLNDYLCGKKQEQATDLSQQTMPARPSEQVKRIEPAERQKQMPAVRKSKGFRM</sequence>
<dbReference type="AlphaFoldDB" id="A0A4S2FHX6"/>
<dbReference type="GO" id="GO:0005737">
    <property type="term" value="C:cytoplasm"/>
    <property type="evidence" value="ECO:0007669"/>
    <property type="project" value="TreeGrafter"/>
</dbReference>
<evidence type="ECO:0000256" key="3">
    <source>
        <dbReference type="ARBA" id="ARBA00022833"/>
    </source>
</evidence>
<evidence type="ECO:0000256" key="1">
    <source>
        <dbReference type="ARBA" id="ARBA00022723"/>
    </source>
</evidence>
<dbReference type="InterPro" id="IPR002694">
    <property type="entry name" value="Znf_CHC2"/>
</dbReference>
<dbReference type="GO" id="GO:0003677">
    <property type="term" value="F:DNA binding"/>
    <property type="evidence" value="ECO:0007669"/>
    <property type="project" value="InterPro"/>
</dbReference>
<dbReference type="SUPFAM" id="SSF56731">
    <property type="entry name" value="DNA primase core"/>
    <property type="match status" value="1"/>
</dbReference>
<evidence type="ECO:0000259" key="5">
    <source>
        <dbReference type="Pfam" id="PF01807"/>
    </source>
</evidence>
<dbReference type="InterPro" id="IPR036977">
    <property type="entry name" value="DNA_primase_Znf_CHC2"/>
</dbReference>